<name>A0A1F5S5T1_9BACT</name>
<comment type="caution">
    <text evidence="2">The sequence shown here is derived from an EMBL/GenBank/DDBJ whole genome shotgun (WGS) entry which is preliminary data.</text>
</comment>
<feature type="domain" description="DUF4143" evidence="1">
    <location>
        <begin position="2"/>
        <end position="53"/>
    </location>
</feature>
<dbReference type="EMBL" id="MFFS01000040">
    <property type="protein sequence ID" value="OGF22045.1"/>
    <property type="molecule type" value="Genomic_DNA"/>
</dbReference>
<evidence type="ECO:0000259" key="1">
    <source>
        <dbReference type="Pfam" id="PF13635"/>
    </source>
</evidence>
<organism evidence="2 3">
    <name type="scientific">Candidatus Falkowbacteria bacterium RBG_13_39_14</name>
    <dbReference type="NCBI Taxonomy" id="1797985"/>
    <lineage>
        <taxon>Bacteria</taxon>
        <taxon>Candidatus Falkowiibacteriota</taxon>
    </lineage>
</organism>
<evidence type="ECO:0000313" key="2">
    <source>
        <dbReference type="EMBL" id="OGF22045.1"/>
    </source>
</evidence>
<evidence type="ECO:0000313" key="3">
    <source>
        <dbReference type="Proteomes" id="UP000178323"/>
    </source>
</evidence>
<dbReference type="Pfam" id="PF13635">
    <property type="entry name" value="DUF4143"/>
    <property type="match status" value="1"/>
</dbReference>
<dbReference type="STRING" id="1797985.A2Y83_02595"/>
<accession>A0A1F5S5T1</accession>
<sequence length="99" mass="11927">MEGHIAENYFFTLLKKEFQYVSFYRTRDKEFDFVAANNLRDKGEYQYFEVKYSNQLKEKDFRFIAKEAKKKGKGYTIISKGTLEFGENRTILPIWAIRE</sequence>
<dbReference type="Proteomes" id="UP000178323">
    <property type="component" value="Unassembled WGS sequence"/>
</dbReference>
<dbReference type="AlphaFoldDB" id="A0A1F5S5T1"/>
<protein>
    <recommendedName>
        <fullName evidence="1">DUF4143 domain-containing protein</fullName>
    </recommendedName>
</protein>
<gene>
    <name evidence="2" type="ORF">A2Y83_02595</name>
</gene>
<reference evidence="2 3" key="1">
    <citation type="journal article" date="2016" name="Nat. Commun.">
        <title>Thousands of microbial genomes shed light on interconnected biogeochemical processes in an aquifer system.</title>
        <authorList>
            <person name="Anantharaman K."/>
            <person name="Brown C.T."/>
            <person name="Hug L.A."/>
            <person name="Sharon I."/>
            <person name="Castelle C.J."/>
            <person name="Probst A.J."/>
            <person name="Thomas B.C."/>
            <person name="Singh A."/>
            <person name="Wilkins M.J."/>
            <person name="Karaoz U."/>
            <person name="Brodie E.L."/>
            <person name="Williams K.H."/>
            <person name="Hubbard S.S."/>
            <person name="Banfield J.F."/>
        </authorList>
    </citation>
    <scope>NUCLEOTIDE SEQUENCE [LARGE SCALE GENOMIC DNA]</scope>
</reference>
<dbReference type="InterPro" id="IPR025420">
    <property type="entry name" value="DUF4143"/>
</dbReference>
<proteinExistence type="predicted"/>